<dbReference type="EMBL" id="CM047580">
    <property type="protein sequence ID" value="KAI9921595.1"/>
    <property type="molecule type" value="Genomic_DNA"/>
</dbReference>
<organism evidence="1 2">
    <name type="scientific">Peronosclerospora sorghi</name>
    <dbReference type="NCBI Taxonomy" id="230839"/>
    <lineage>
        <taxon>Eukaryota</taxon>
        <taxon>Sar</taxon>
        <taxon>Stramenopiles</taxon>
        <taxon>Oomycota</taxon>
        <taxon>Peronosporomycetes</taxon>
        <taxon>Peronosporales</taxon>
        <taxon>Peronosporaceae</taxon>
        <taxon>Peronosclerospora</taxon>
    </lineage>
</organism>
<comment type="caution">
    <text evidence="1">The sequence shown here is derived from an EMBL/GenBank/DDBJ whole genome shotgun (WGS) entry which is preliminary data.</text>
</comment>
<keyword evidence="2" id="KW-1185">Reference proteome</keyword>
<dbReference type="Proteomes" id="UP001163321">
    <property type="component" value="Chromosome 1"/>
</dbReference>
<evidence type="ECO:0000313" key="1">
    <source>
        <dbReference type="EMBL" id="KAI9921595.1"/>
    </source>
</evidence>
<gene>
    <name evidence="1" type="ORF">PsorP6_001985</name>
</gene>
<accession>A0ACC0WRQ9</accession>
<reference evidence="1 2" key="1">
    <citation type="journal article" date="2022" name="bioRxiv">
        <title>The genome of the oomycete Peronosclerospora sorghi, a cosmopolitan pathogen of maize and sorghum, is inflated with dispersed pseudogenes.</title>
        <authorList>
            <person name="Fletcher K."/>
            <person name="Martin F."/>
            <person name="Isakeit T."/>
            <person name="Cavanaugh K."/>
            <person name="Magill C."/>
            <person name="Michelmore R."/>
        </authorList>
    </citation>
    <scope>NUCLEOTIDE SEQUENCE [LARGE SCALE GENOMIC DNA]</scope>
    <source>
        <strain evidence="1">P6</strain>
    </source>
</reference>
<proteinExistence type="predicted"/>
<protein>
    <submittedName>
        <fullName evidence="1">Uncharacterized protein</fullName>
    </submittedName>
</protein>
<sequence>MDQSGDTNEYLAERLASRQRELKESNTAIKQTNLKLKHTEESIKSKRREIDQTRNNNRSLEEERKCKIDEIENMQLEVDQLTTNFKPEEERSIHDRVLELQDMVARSEREVGEISSGLLSRLDFKYTDPYRNFDRNCVKSVLINLLETKHEWSALALEIAAGGKLYQIVVDNEKTAKDILKFGRLKNRVTIIPLNRISRKTVDRRKINKARQVALQQGGKIWDAMELIHFKPDVVPAIEYAFGSSIICETGELAKNVTFHRDIKVKRVTLDGRSICCDEMAGAIKYH</sequence>
<name>A0ACC0WRQ9_9STRA</name>
<evidence type="ECO:0000313" key="2">
    <source>
        <dbReference type="Proteomes" id="UP001163321"/>
    </source>
</evidence>